<organism evidence="2 3">
    <name type="scientific">Cohnella xylanilytica</name>
    <dbReference type="NCBI Taxonomy" id="557555"/>
    <lineage>
        <taxon>Bacteria</taxon>
        <taxon>Bacillati</taxon>
        <taxon>Bacillota</taxon>
        <taxon>Bacilli</taxon>
        <taxon>Bacillales</taxon>
        <taxon>Paenibacillaceae</taxon>
        <taxon>Cohnella</taxon>
    </lineage>
</organism>
<name>A0A841TX74_9BACL</name>
<evidence type="ECO:0000313" key="2">
    <source>
        <dbReference type="EMBL" id="MBB6692209.1"/>
    </source>
</evidence>
<reference evidence="2 3" key="1">
    <citation type="submission" date="2020-08" db="EMBL/GenBank/DDBJ databases">
        <title>Cohnella phylogeny.</title>
        <authorList>
            <person name="Dunlap C."/>
        </authorList>
    </citation>
    <scope>NUCLEOTIDE SEQUENCE [LARGE SCALE GENOMIC DNA]</scope>
    <source>
        <strain evidence="2 3">DSM 25239</strain>
    </source>
</reference>
<dbReference type="InterPro" id="IPR008894">
    <property type="entry name" value="QdtA_cupin_dom"/>
</dbReference>
<dbReference type="Proteomes" id="UP000553776">
    <property type="component" value="Unassembled WGS sequence"/>
</dbReference>
<evidence type="ECO:0000313" key="3">
    <source>
        <dbReference type="Proteomes" id="UP000553776"/>
    </source>
</evidence>
<dbReference type="InterPro" id="IPR014710">
    <property type="entry name" value="RmlC-like_jellyroll"/>
</dbReference>
<dbReference type="Gene3D" id="2.60.120.10">
    <property type="entry name" value="Jelly Rolls"/>
    <property type="match status" value="1"/>
</dbReference>
<accession>A0A841TX74</accession>
<dbReference type="SUPFAM" id="SSF51182">
    <property type="entry name" value="RmlC-like cupins"/>
    <property type="match status" value="1"/>
</dbReference>
<comment type="caution">
    <text evidence="2">The sequence shown here is derived from an EMBL/GenBank/DDBJ whole genome shotgun (WGS) entry which is preliminary data.</text>
</comment>
<dbReference type="CDD" id="cd20292">
    <property type="entry name" value="cupin_QdtA-like"/>
    <property type="match status" value="1"/>
</dbReference>
<sequence>MHSLLEASKYDQQARGTLVVLEEQETIPFQIKRVFYIYGVQNKEIRRGGHAHYKTRQALIAITGSCSISLMIGDKEYQVELNKPDRILLVEPDYWHEMYDFSEDCILLVLASEPYQSNDYIHDFKEYKSHYQDGD</sequence>
<dbReference type="AlphaFoldDB" id="A0A841TX74"/>
<dbReference type="InterPro" id="IPR011051">
    <property type="entry name" value="RmlC_Cupin_sf"/>
</dbReference>
<evidence type="ECO:0000259" key="1">
    <source>
        <dbReference type="Pfam" id="PF05523"/>
    </source>
</evidence>
<proteinExistence type="predicted"/>
<dbReference type="EMBL" id="JACJVR010000050">
    <property type="protein sequence ID" value="MBB6692209.1"/>
    <property type="molecule type" value="Genomic_DNA"/>
</dbReference>
<protein>
    <submittedName>
        <fullName evidence="2">FdtA/QdtA family cupin domain-containing protein</fullName>
    </submittedName>
</protein>
<dbReference type="Pfam" id="PF05523">
    <property type="entry name" value="FdtA"/>
    <property type="match status" value="1"/>
</dbReference>
<keyword evidence="3" id="KW-1185">Reference proteome</keyword>
<gene>
    <name evidence="2" type="ORF">H7B90_12430</name>
</gene>
<feature type="domain" description="Sugar 3,4-ketoisomerase QdtA cupin" evidence="1">
    <location>
        <begin position="12"/>
        <end position="130"/>
    </location>
</feature>